<dbReference type="Proteomes" id="UP001601976">
    <property type="component" value="Unassembled WGS sequence"/>
</dbReference>
<protein>
    <recommendedName>
        <fullName evidence="3">Thiamine biosynthesis protein ThiS</fullName>
    </recommendedName>
</protein>
<organism evidence="1 2">
    <name type="scientific">Streptomyces flavidovirens</name>
    <dbReference type="NCBI Taxonomy" id="67298"/>
    <lineage>
        <taxon>Bacteria</taxon>
        <taxon>Bacillati</taxon>
        <taxon>Actinomycetota</taxon>
        <taxon>Actinomycetes</taxon>
        <taxon>Kitasatosporales</taxon>
        <taxon>Streptomycetaceae</taxon>
        <taxon>Streptomyces</taxon>
    </lineage>
</organism>
<dbReference type="RefSeq" id="WP_355713713.1">
    <property type="nucleotide sequence ID" value="NZ_JBEXNP010000002.1"/>
</dbReference>
<proteinExistence type="predicted"/>
<evidence type="ECO:0000313" key="2">
    <source>
        <dbReference type="Proteomes" id="UP001601976"/>
    </source>
</evidence>
<accession>A0ABW6RF35</accession>
<comment type="caution">
    <text evidence="1">The sequence shown here is derived from an EMBL/GenBank/DDBJ whole genome shotgun (WGS) entry which is preliminary data.</text>
</comment>
<keyword evidence="2" id="KW-1185">Reference proteome</keyword>
<gene>
    <name evidence="1" type="ORF">ACFYWW_15615</name>
</gene>
<reference evidence="1 2" key="1">
    <citation type="submission" date="2024-10" db="EMBL/GenBank/DDBJ databases">
        <title>The Natural Products Discovery Center: Release of the First 8490 Sequenced Strains for Exploring Actinobacteria Biosynthetic Diversity.</title>
        <authorList>
            <person name="Kalkreuter E."/>
            <person name="Kautsar S.A."/>
            <person name="Yang D."/>
            <person name="Bader C.D."/>
            <person name="Teijaro C.N."/>
            <person name="Fluegel L."/>
            <person name="Davis C.M."/>
            <person name="Simpson J.R."/>
            <person name="Lauterbach L."/>
            <person name="Steele A.D."/>
            <person name="Gui C."/>
            <person name="Meng S."/>
            <person name="Li G."/>
            <person name="Viehrig K."/>
            <person name="Ye F."/>
            <person name="Su P."/>
            <person name="Kiefer A.F."/>
            <person name="Nichols A."/>
            <person name="Cepeda A.J."/>
            <person name="Yan W."/>
            <person name="Fan B."/>
            <person name="Jiang Y."/>
            <person name="Adhikari A."/>
            <person name="Zheng C.-J."/>
            <person name="Schuster L."/>
            <person name="Cowan T.M."/>
            <person name="Smanski M.J."/>
            <person name="Chevrette M.G."/>
            <person name="De Carvalho L.P.S."/>
            <person name="Shen B."/>
        </authorList>
    </citation>
    <scope>NUCLEOTIDE SEQUENCE [LARGE SCALE GENOMIC DNA]</scope>
    <source>
        <strain evidence="1 2">NPDC003029</strain>
    </source>
</reference>
<dbReference type="EMBL" id="JBIAPK010000004">
    <property type="protein sequence ID" value="MFF3340145.1"/>
    <property type="molecule type" value="Genomic_DNA"/>
</dbReference>
<evidence type="ECO:0000313" key="1">
    <source>
        <dbReference type="EMBL" id="MFF3340145.1"/>
    </source>
</evidence>
<name>A0ABW6RF35_9ACTN</name>
<sequence>MEQLDPVRLDLGDPAVEQIAALLGEDVREGTDAVVVNGQLRAAFPQRLEEDALVLVETVRAGHQ</sequence>
<evidence type="ECO:0008006" key="3">
    <source>
        <dbReference type="Google" id="ProtNLM"/>
    </source>
</evidence>